<reference key="2">
    <citation type="submission" date="2011-10" db="EMBL/GenBank/DDBJ databases">
        <title>The genome and transcriptome sequence of Clonorchis sinensis provide insights into the carcinogenic liver fluke.</title>
        <authorList>
            <person name="Wang X."/>
            <person name="Huang Y."/>
            <person name="Chen W."/>
            <person name="Liu H."/>
            <person name="Guo L."/>
            <person name="Chen Y."/>
            <person name="Luo F."/>
            <person name="Zhou W."/>
            <person name="Sun J."/>
            <person name="Mao Q."/>
            <person name="Liang P."/>
            <person name="Zhou C."/>
            <person name="Tian Y."/>
            <person name="Men J."/>
            <person name="Lv X."/>
            <person name="Huang L."/>
            <person name="Zhou J."/>
            <person name="Hu Y."/>
            <person name="Li R."/>
            <person name="Zhang F."/>
            <person name="Lei H."/>
            <person name="Li X."/>
            <person name="Hu X."/>
            <person name="Liang C."/>
            <person name="Xu J."/>
            <person name="Wu Z."/>
            <person name="Yu X."/>
        </authorList>
    </citation>
    <scope>NUCLEOTIDE SEQUENCE</scope>
    <source>
        <strain>Henan</strain>
    </source>
</reference>
<name>G7YBU1_CLOSI</name>
<accession>G7YBU1</accession>
<evidence type="ECO:0000313" key="1">
    <source>
        <dbReference type="EMBL" id="GAA50425.1"/>
    </source>
</evidence>
<evidence type="ECO:0000313" key="2">
    <source>
        <dbReference type="Proteomes" id="UP000008909"/>
    </source>
</evidence>
<reference evidence="1" key="1">
    <citation type="journal article" date="2011" name="Genome Biol.">
        <title>The draft genome of the carcinogenic human liver fluke Clonorchis sinensis.</title>
        <authorList>
            <person name="Wang X."/>
            <person name="Chen W."/>
            <person name="Huang Y."/>
            <person name="Sun J."/>
            <person name="Men J."/>
            <person name="Liu H."/>
            <person name="Luo F."/>
            <person name="Guo L."/>
            <person name="Lv X."/>
            <person name="Deng C."/>
            <person name="Zhou C."/>
            <person name="Fan Y."/>
            <person name="Li X."/>
            <person name="Huang L."/>
            <person name="Hu Y."/>
            <person name="Liang C."/>
            <person name="Hu X."/>
            <person name="Xu J."/>
            <person name="Yu X."/>
        </authorList>
    </citation>
    <scope>NUCLEOTIDE SEQUENCE [LARGE SCALE GENOMIC DNA]</scope>
    <source>
        <strain evidence="1">Henan</strain>
    </source>
</reference>
<dbReference type="Proteomes" id="UP000008909">
    <property type="component" value="Unassembled WGS sequence"/>
</dbReference>
<dbReference type="EMBL" id="DF143044">
    <property type="protein sequence ID" value="GAA50425.1"/>
    <property type="molecule type" value="Genomic_DNA"/>
</dbReference>
<proteinExistence type="predicted"/>
<keyword evidence="2" id="KW-1185">Reference proteome</keyword>
<gene>
    <name evidence="1" type="ORF">CLF_104526</name>
</gene>
<sequence length="376" mass="42968">MWSTNISDIWSLKDALRLLSGVVTERCRSAETDRMNEGLRDAPAYKICRLTRISTRLTVDNLTLDRPSTDLEEAADESCVVLDLHTHTLYLNFPGRLQERSFSRYVDAVGEYQNTENAAEIQFTLAQASRNINAGSILSDELNIRGKVYQTFGQPGSISTLMLPSDGIATRQRKVLQLNDYIVFNRKGEESETISSSDKNYKWRCNARQCRQEIALRKGTWPERSRMEFRTGILFIYCWSRNLAKIKFCSEELSISHTTAVDRKNLLREVCAWRLFQTPTAIGGPDPKTHRKEHNSYIPNKRVRECECVRVRNYNGLKPVIGGALSELDPILTHTVWLLYEAVTRCILRGRCLSGRNEDEISNRVELLLIGANIDV</sequence>
<protein>
    <submittedName>
        <fullName evidence="1">Uncharacterized protein</fullName>
    </submittedName>
</protein>
<organism evidence="1 2">
    <name type="scientific">Clonorchis sinensis</name>
    <name type="common">Chinese liver fluke</name>
    <dbReference type="NCBI Taxonomy" id="79923"/>
    <lineage>
        <taxon>Eukaryota</taxon>
        <taxon>Metazoa</taxon>
        <taxon>Spiralia</taxon>
        <taxon>Lophotrochozoa</taxon>
        <taxon>Platyhelminthes</taxon>
        <taxon>Trematoda</taxon>
        <taxon>Digenea</taxon>
        <taxon>Opisthorchiida</taxon>
        <taxon>Opisthorchiata</taxon>
        <taxon>Opisthorchiidae</taxon>
        <taxon>Clonorchis</taxon>
    </lineage>
</organism>
<dbReference type="AlphaFoldDB" id="G7YBU1"/>